<evidence type="ECO:0000313" key="3">
    <source>
        <dbReference type="Proteomes" id="UP001549291"/>
    </source>
</evidence>
<sequence length="49" mass="5308">MAIDNKNPAKLEHGSKSTRSPLGWTIGGVFLVLLLSALFFYDGRDATKA</sequence>
<dbReference type="RefSeq" id="WP_354269923.1">
    <property type="nucleotide sequence ID" value="NZ_JBEPTQ010000001.1"/>
</dbReference>
<feature type="transmembrane region" description="Helical" evidence="1">
    <location>
        <begin position="21"/>
        <end position="41"/>
    </location>
</feature>
<dbReference type="EMBL" id="JBEPTQ010000001">
    <property type="protein sequence ID" value="MET4716197.1"/>
    <property type="molecule type" value="Genomic_DNA"/>
</dbReference>
<organism evidence="2 3">
    <name type="scientific">Bradyrhizobium japonicum</name>
    <dbReference type="NCBI Taxonomy" id="375"/>
    <lineage>
        <taxon>Bacteria</taxon>
        <taxon>Pseudomonadati</taxon>
        <taxon>Pseudomonadota</taxon>
        <taxon>Alphaproteobacteria</taxon>
        <taxon>Hyphomicrobiales</taxon>
        <taxon>Nitrobacteraceae</taxon>
        <taxon>Bradyrhizobium</taxon>
    </lineage>
</organism>
<protein>
    <submittedName>
        <fullName evidence="2">Uncharacterized protein</fullName>
    </submittedName>
</protein>
<accession>A0ABV2RHB8</accession>
<evidence type="ECO:0000256" key="1">
    <source>
        <dbReference type="SAM" id="Phobius"/>
    </source>
</evidence>
<keyword evidence="1" id="KW-0812">Transmembrane</keyword>
<dbReference type="Proteomes" id="UP001549291">
    <property type="component" value="Unassembled WGS sequence"/>
</dbReference>
<reference evidence="2 3" key="1">
    <citation type="submission" date="2024-06" db="EMBL/GenBank/DDBJ databases">
        <title>Genomic Encyclopedia of Type Strains, Phase V (KMG-V): Genome sequencing to study the core and pangenomes of soil and plant-associated prokaryotes.</title>
        <authorList>
            <person name="Whitman W."/>
        </authorList>
    </citation>
    <scope>NUCLEOTIDE SEQUENCE [LARGE SCALE GENOMIC DNA]</scope>
    <source>
        <strain evidence="2 3">USDA 160</strain>
    </source>
</reference>
<evidence type="ECO:0000313" key="2">
    <source>
        <dbReference type="EMBL" id="MET4716197.1"/>
    </source>
</evidence>
<proteinExistence type="predicted"/>
<comment type="caution">
    <text evidence="2">The sequence shown here is derived from an EMBL/GenBank/DDBJ whole genome shotgun (WGS) entry which is preliminary data.</text>
</comment>
<keyword evidence="1" id="KW-0472">Membrane</keyword>
<name>A0ABV2RHB8_BRAJP</name>
<keyword evidence="1" id="KW-1133">Transmembrane helix</keyword>
<keyword evidence="3" id="KW-1185">Reference proteome</keyword>
<gene>
    <name evidence="2" type="ORF">ABIF63_000300</name>
</gene>